<sequence>MVDVQTEIILYCPCGKVADYAANPDHAPEWYVNIDSVEWLTDRPLQVGSRIAFKAKFLGRQLSYVYEVAEFKPQRRMVMRTADGPFPMETTYSWEAINDRTTLMTLRNRGNPHRVFLFLCSLHVDDDAQGKQQGS</sequence>
<dbReference type="Pfam" id="PF10604">
    <property type="entry name" value="Polyketide_cyc2"/>
    <property type="match status" value="1"/>
</dbReference>
<dbReference type="SUPFAM" id="SSF55961">
    <property type="entry name" value="Bet v1-like"/>
    <property type="match status" value="1"/>
</dbReference>
<name>A0ABY3SIE3_9BACL</name>
<evidence type="ECO:0000313" key="2">
    <source>
        <dbReference type="Proteomes" id="UP001649230"/>
    </source>
</evidence>
<dbReference type="Gene3D" id="3.30.530.20">
    <property type="match status" value="1"/>
</dbReference>
<organism evidence="1 2">
    <name type="scientific">Paenibacillus hexagrammi</name>
    <dbReference type="NCBI Taxonomy" id="2908839"/>
    <lineage>
        <taxon>Bacteria</taxon>
        <taxon>Bacillati</taxon>
        <taxon>Bacillota</taxon>
        <taxon>Bacilli</taxon>
        <taxon>Bacillales</taxon>
        <taxon>Paenibacillaceae</taxon>
        <taxon>Paenibacillus</taxon>
    </lineage>
</organism>
<dbReference type="EMBL" id="CP090978">
    <property type="protein sequence ID" value="UJF33009.1"/>
    <property type="molecule type" value="Genomic_DNA"/>
</dbReference>
<proteinExistence type="predicted"/>
<protein>
    <submittedName>
        <fullName evidence="1">SRPBCC family protein</fullName>
    </submittedName>
</protein>
<keyword evidence="2" id="KW-1185">Reference proteome</keyword>
<gene>
    <name evidence="1" type="ORF">L0M14_26100</name>
</gene>
<dbReference type="InterPro" id="IPR019587">
    <property type="entry name" value="Polyketide_cyclase/dehydratase"/>
</dbReference>
<dbReference type="InterPro" id="IPR023393">
    <property type="entry name" value="START-like_dom_sf"/>
</dbReference>
<dbReference type="Proteomes" id="UP001649230">
    <property type="component" value="Chromosome"/>
</dbReference>
<evidence type="ECO:0000313" key="1">
    <source>
        <dbReference type="EMBL" id="UJF33009.1"/>
    </source>
</evidence>
<reference evidence="1 2" key="1">
    <citation type="journal article" date="2024" name="Int. J. Syst. Evol. Microbiol.">
        <title>Paenibacillus hexagrammi sp. nov., a novel bacterium isolated from the gut content of Hexagrammos agrammus.</title>
        <authorList>
            <person name="Jung H.K."/>
            <person name="Kim D.G."/>
            <person name="Zin H."/>
            <person name="Park J."/>
            <person name="Jung H."/>
            <person name="Kim Y.O."/>
            <person name="Kong H.J."/>
            <person name="Kim J.W."/>
            <person name="Kim Y.S."/>
        </authorList>
    </citation>
    <scope>NUCLEOTIDE SEQUENCE [LARGE SCALE GENOMIC DNA]</scope>
    <source>
        <strain evidence="1 2">YPD9-1</strain>
    </source>
</reference>
<accession>A0ABY3SIE3</accession>
<dbReference type="RefSeq" id="WP_235119351.1">
    <property type="nucleotide sequence ID" value="NZ_CP090978.1"/>
</dbReference>